<accession>A0A7J6JXN4</accession>
<dbReference type="InterPro" id="IPR024964">
    <property type="entry name" value="CTLH/CRA"/>
</dbReference>
<dbReference type="InterPro" id="IPR013144">
    <property type="entry name" value="CRA_dom"/>
</dbReference>
<feature type="region of interest" description="Disordered" evidence="1">
    <location>
        <begin position="289"/>
        <end position="309"/>
    </location>
</feature>
<dbReference type="VEuPathDB" id="ToxoDB:TGME49_314900"/>
<feature type="compositionally biased region" description="Basic and acidic residues" evidence="1">
    <location>
        <begin position="458"/>
        <end position="468"/>
    </location>
</feature>
<dbReference type="InterPro" id="IPR006594">
    <property type="entry name" value="LisH"/>
</dbReference>
<dbReference type="EMBL" id="JAAUHK010000196">
    <property type="protein sequence ID" value="KAF4639617.1"/>
    <property type="molecule type" value="Genomic_DNA"/>
</dbReference>
<feature type="region of interest" description="Disordered" evidence="1">
    <location>
        <begin position="1"/>
        <end position="32"/>
    </location>
</feature>
<comment type="caution">
    <text evidence="3">The sequence shown here is derived from an EMBL/GenBank/DDBJ whole genome shotgun (WGS) entry which is preliminary data.</text>
</comment>
<dbReference type="InterPro" id="IPR050618">
    <property type="entry name" value="Ubq-SigPath_Reg"/>
</dbReference>
<dbReference type="SMART" id="SM00668">
    <property type="entry name" value="CTLH"/>
    <property type="match status" value="1"/>
</dbReference>
<dbReference type="Proteomes" id="UP000557509">
    <property type="component" value="Unassembled WGS sequence"/>
</dbReference>
<evidence type="ECO:0000259" key="2">
    <source>
        <dbReference type="PROSITE" id="PS50897"/>
    </source>
</evidence>
<dbReference type="Pfam" id="PF08513">
    <property type="entry name" value="LisH"/>
    <property type="match status" value="1"/>
</dbReference>
<evidence type="ECO:0000256" key="1">
    <source>
        <dbReference type="SAM" id="MobiDB-lite"/>
    </source>
</evidence>
<dbReference type="Pfam" id="PF10607">
    <property type="entry name" value="CTLH"/>
    <property type="match status" value="1"/>
</dbReference>
<feature type="compositionally biased region" description="Gly residues" evidence="1">
    <location>
        <begin position="412"/>
        <end position="423"/>
    </location>
</feature>
<dbReference type="PANTHER" id="PTHR12864">
    <property type="entry name" value="RAN BINDING PROTEIN 9-RELATED"/>
    <property type="match status" value="1"/>
</dbReference>
<feature type="region of interest" description="Disordered" evidence="1">
    <location>
        <begin position="337"/>
        <end position="468"/>
    </location>
</feature>
<dbReference type="SMART" id="SM00667">
    <property type="entry name" value="LisH"/>
    <property type="match status" value="1"/>
</dbReference>
<keyword evidence="4" id="KW-1185">Reference proteome</keyword>
<feature type="compositionally biased region" description="Gly residues" evidence="1">
    <location>
        <begin position="381"/>
        <end position="398"/>
    </location>
</feature>
<evidence type="ECO:0000313" key="3">
    <source>
        <dbReference type="EMBL" id="KAF4639617.1"/>
    </source>
</evidence>
<gene>
    <name evidence="3" type="ORF">TGRH88_053890</name>
</gene>
<dbReference type="PROSITE" id="PS50897">
    <property type="entry name" value="CTLH"/>
    <property type="match status" value="1"/>
</dbReference>
<feature type="domain" description="CTLH" evidence="2">
    <location>
        <begin position="126"/>
        <end position="183"/>
    </location>
</feature>
<dbReference type="AlphaFoldDB" id="A0A7J6JXN4"/>
<dbReference type="SMART" id="SM00757">
    <property type="entry name" value="CRA"/>
    <property type="match status" value="1"/>
</dbReference>
<organism evidence="3 4">
    <name type="scientific">Toxoplasma gondii</name>
    <dbReference type="NCBI Taxonomy" id="5811"/>
    <lineage>
        <taxon>Eukaryota</taxon>
        <taxon>Sar</taxon>
        <taxon>Alveolata</taxon>
        <taxon>Apicomplexa</taxon>
        <taxon>Conoidasida</taxon>
        <taxon>Coccidia</taxon>
        <taxon>Eucoccidiorida</taxon>
        <taxon>Eimeriorina</taxon>
        <taxon>Sarcocystidae</taxon>
        <taxon>Toxoplasma</taxon>
    </lineage>
</organism>
<evidence type="ECO:0000313" key="4">
    <source>
        <dbReference type="Proteomes" id="UP000557509"/>
    </source>
</evidence>
<sequence>MASVSTARASGPSGSAASAGPTGPPAGSAAMGGSVFSPSAPLAGFLENFAAFRPSSGDNDDSDEPGMRAGGGCTMREWTERMAEVEVYERDLHRLILNFFTVNGFGEAAAEFAQETGLQPDMPLASITRRSQIREAVLEGRMEEALRLIDLVDPQILASNPEVNFLLKQQQLLSLIERGDTFAAIDFAQLELAPCVRQHPDLLPKLEEAMALLAFSDLKCEEAQRLLGGMDQRQQTARRTDEAILDFFNLEQESALEHIAKNALWSQEQVRKKKPLSCPALLNLATGAMSLDGSGEGSEREDPPVPLPSCSHPGFACNAGDLGGSGGVAFARRHSLRPRDTGLAEEHEREAAGTGPSFASGRSRVAASQERETGGPLSALGAGGGVGGPDPEGPGASGGATAVAGPWPHGVGAAGRSGEGPEGSGASARLTFRSGLSASVASLGRGYQGERSAGGGRRQGDRGRRREG</sequence>
<protein>
    <submittedName>
        <fullName evidence="3">LisH protein</fullName>
    </submittedName>
</protein>
<dbReference type="InterPro" id="IPR006595">
    <property type="entry name" value="CTLH_C"/>
</dbReference>
<feature type="compositionally biased region" description="Basic and acidic residues" evidence="1">
    <location>
        <begin position="337"/>
        <end position="351"/>
    </location>
</feature>
<reference evidence="3 4" key="1">
    <citation type="submission" date="2020-03" db="EMBL/GenBank/DDBJ databases">
        <title>Genome sequence of Toxoplasma gondii RH-88 strain.</title>
        <authorList>
            <person name="Lorenzi H.A."/>
            <person name="Venepally P."/>
            <person name="Rozenberg A."/>
            <person name="Sibley D."/>
        </authorList>
    </citation>
    <scope>NUCLEOTIDE SEQUENCE [LARGE SCALE GENOMIC DNA]</scope>
    <source>
        <strain evidence="3 4">RH-88</strain>
    </source>
</reference>
<name>A0A7J6JXN4_TOXGO</name>
<proteinExistence type="predicted"/>
<dbReference type="PROSITE" id="PS50896">
    <property type="entry name" value="LISH"/>
    <property type="match status" value="1"/>
</dbReference>